<dbReference type="AlphaFoldDB" id="A0A1H9J2Z9"/>
<sequence>MPFHLIHSFCFMSLLLDSTVLSNAKVDYEKVFSILIIIP</sequence>
<name>A0A1H9J2Z9_FLAFI</name>
<evidence type="ECO:0000313" key="2">
    <source>
        <dbReference type="Proteomes" id="UP000183658"/>
    </source>
</evidence>
<protein>
    <submittedName>
        <fullName evidence="1">Uncharacterized protein</fullName>
    </submittedName>
</protein>
<organism evidence="1 2">
    <name type="scientific">Flavobacterium frigoris</name>
    <dbReference type="NCBI Taxonomy" id="229204"/>
    <lineage>
        <taxon>Bacteria</taxon>
        <taxon>Pseudomonadati</taxon>
        <taxon>Bacteroidota</taxon>
        <taxon>Flavobacteriia</taxon>
        <taxon>Flavobacteriales</taxon>
        <taxon>Flavobacteriaceae</taxon>
        <taxon>Flavobacterium</taxon>
    </lineage>
</organism>
<evidence type="ECO:0000313" key="1">
    <source>
        <dbReference type="EMBL" id="SEQ81158.1"/>
    </source>
</evidence>
<dbReference type="Proteomes" id="UP000183658">
    <property type="component" value="Unassembled WGS sequence"/>
</dbReference>
<proteinExistence type="predicted"/>
<dbReference type="EMBL" id="FOFZ01000004">
    <property type="protein sequence ID" value="SEQ81158.1"/>
    <property type="molecule type" value="Genomic_DNA"/>
</dbReference>
<gene>
    <name evidence="1" type="ORF">SAMN05444355_104199</name>
</gene>
<keyword evidence="2" id="KW-1185">Reference proteome</keyword>
<reference evidence="2" key="1">
    <citation type="submission" date="2016-10" db="EMBL/GenBank/DDBJ databases">
        <authorList>
            <person name="Varghese N."/>
            <person name="Submissions S."/>
        </authorList>
    </citation>
    <scope>NUCLEOTIDE SEQUENCE [LARGE SCALE GENOMIC DNA]</scope>
    <source>
        <strain evidence="2">DSM 15719</strain>
    </source>
</reference>
<accession>A0A1H9J2Z9</accession>